<dbReference type="Pfam" id="PF01230">
    <property type="entry name" value="HIT"/>
    <property type="match status" value="1"/>
</dbReference>
<protein>
    <submittedName>
        <fullName evidence="5">Histidine triad nucleotide-binding protein</fullName>
    </submittedName>
</protein>
<feature type="short sequence motif" description="Histidine triad motif" evidence="2 3">
    <location>
        <begin position="97"/>
        <end position="101"/>
    </location>
</feature>
<proteinExistence type="predicted"/>
<evidence type="ECO:0000256" key="2">
    <source>
        <dbReference type="PIRSR" id="PIRSR601310-3"/>
    </source>
</evidence>
<dbReference type="SUPFAM" id="SSF54197">
    <property type="entry name" value="HIT-like"/>
    <property type="match status" value="1"/>
</dbReference>
<gene>
    <name evidence="5" type="ORF">H0921_06185</name>
</gene>
<feature type="domain" description="HIT" evidence="4">
    <location>
        <begin position="5"/>
        <end position="113"/>
    </location>
</feature>
<feature type="active site" description="Tele-AMP-histidine intermediate" evidence="1">
    <location>
        <position position="99"/>
    </location>
</feature>
<dbReference type="InterPro" id="IPR019808">
    <property type="entry name" value="Histidine_triad_CS"/>
</dbReference>
<sequence length="113" mass="12897">MADNIFMKIIQRTIPAKIIHEDEWSLAFHDINPQAPVHVLIIPKKEIRTLDDTTEEDQSLLGHLLLVARKLARQLQLDQGYRLVINCREQGGQTVPHLHVHLLGGRSMTWPPG</sequence>
<name>A0A7V8VD40_9BACT</name>
<dbReference type="PANTHER" id="PTHR23089">
    <property type="entry name" value="HISTIDINE TRIAD HIT PROTEIN"/>
    <property type="match status" value="1"/>
</dbReference>
<dbReference type="EMBL" id="JACEFB010000003">
    <property type="protein sequence ID" value="MBA2225751.1"/>
    <property type="molecule type" value="Genomic_DNA"/>
</dbReference>
<comment type="caution">
    <text evidence="5">The sequence shown here is derived from an EMBL/GenBank/DDBJ whole genome shotgun (WGS) entry which is preliminary data.</text>
</comment>
<dbReference type="AlphaFoldDB" id="A0A7V8VD40"/>
<dbReference type="InterPro" id="IPR036265">
    <property type="entry name" value="HIT-like_sf"/>
</dbReference>
<evidence type="ECO:0000259" key="4">
    <source>
        <dbReference type="PROSITE" id="PS51084"/>
    </source>
</evidence>
<dbReference type="Gene3D" id="3.30.428.10">
    <property type="entry name" value="HIT-like"/>
    <property type="match status" value="1"/>
</dbReference>
<accession>A0A7V8VD40</accession>
<dbReference type="CDD" id="cd01276">
    <property type="entry name" value="PKCI_related"/>
    <property type="match status" value="1"/>
</dbReference>
<dbReference type="InterPro" id="IPR011146">
    <property type="entry name" value="HIT-like"/>
</dbReference>
<evidence type="ECO:0000256" key="3">
    <source>
        <dbReference type="PROSITE-ProRule" id="PRU00464"/>
    </source>
</evidence>
<organism evidence="5 6">
    <name type="scientific">Thermogemmata fonticola</name>
    <dbReference type="NCBI Taxonomy" id="2755323"/>
    <lineage>
        <taxon>Bacteria</taxon>
        <taxon>Pseudomonadati</taxon>
        <taxon>Planctomycetota</taxon>
        <taxon>Planctomycetia</taxon>
        <taxon>Gemmatales</taxon>
        <taxon>Gemmataceae</taxon>
        <taxon>Thermogemmata</taxon>
    </lineage>
</organism>
<dbReference type="FunFam" id="3.30.428.10:FF:000005">
    <property type="entry name" value="Histidine triad nucleotide-binding protein 1"/>
    <property type="match status" value="1"/>
</dbReference>
<dbReference type="Proteomes" id="UP000542342">
    <property type="component" value="Unassembled WGS sequence"/>
</dbReference>
<dbReference type="PROSITE" id="PS00892">
    <property type="entry name" value="HIT_1"/>
    <property type="match status" value="1"/>
</dbReference>
<dbReference type="PROSITE" id="PS51084">
    <property type="entry name" value="HIT_2"/>
    <property type="match status" value="1"/>
</dbReference>
<keyword evidence="6" id="KW-1185">Reference proteome</keyword>
<reference evidence="5 6" key="1">
    <citation type="submission" date="2020-07" db="EMBL/GenBank/DDBJ databases">
        <title>Thermogemmata thermophila gen. nov., sp. nov., a novel moderate thermophilic planctomycete from a Kamchatka hot spring.</title>
        <authorList>
            <person name="Elcheninov A.G."/>
            <person name="Podosokorskaya O.A."/>
            <person name="Kovaleva O.L."/>
            <person name="Novikov A."/>
            <person name="Bonch-Osmolovskaya E.A."/>
            <person name="Toshchakov S.V."/>
            <person name="Kublanov I.V."/>
        </authorList>
    </citation>
    <scope>NUCLEOTIDE SEQUENCE [LARGE SCALE GENOMIC DNA]</scope>
    <source>
        <strain evidence="5 6">2918</strain>
    </source>
</reference>
<dbReference type="InterPro" id="IPR001310">
    <property type="entry name" value="Histidine_triad_HIT"/>
</dbReference>
<dbReference type="GO" id="GO:0003824">
    <property type="term" value="F:catalytic activity"/>
    <property type="evidence" value="ECO:0007669"/>
    <property type="project" value="InterPro"/>
</dbReference>
<dbReference type="PRINTS" id="PR00332">
    <property type="entry name" value="HISTRIAD"/>
</dbReference>
<evidence type="ECO:0000256" key="1">
    <source>
        <dbReference type="PIRSR" id="PIRSR601310-1"/>
    </source>
</evidence>
<evidence type="ECO:0000313" key="5">
    <source>
        <dbReference type="EMBL" id="MBA2225751.1"/>
    </source>
</evidence>
<evidence type="ECO:0000313" key="6">
    <source>
        <dbReference type="Proteomes" id="UP000542342"/>
    </source>
</evidence>